<reference evidence="2" key="1">
    <citation type="submission" date="2020-10" db="EMBL/GenBank/DDBJ databases">
        <authorList>
            <person name="Gilroy R."/>
        </authorList>
    </citation>
    <scope>NUCLEOTIDE SEQUENCE</scope>
    <source>
        <strain evidence="2">CHK178-757</strain>
    </source>
</reference>
<dbReference type="InterPro" id="IPR007492">
    <property type="entry name" value="LytTR_DNA-bd_dom"/>
</dbReference>
<comment type="caution">
    <text evidence="2">The sequence shown here is derived from an EMBL/GenBank/DDBJ whole genome shotgun (WGS) entry which is preliminary data.</text>
</comment>
<dbReference type="Proteomes" id="UP000823927">
    <property type="component" value="Unassembled WGS sequence"/>
</dbReference>
<organism evidence="2 3">
    <name type="scientific">Candidatus Scybalocola faecigallinarum</name>
    <dbReference type="NCBI Taxonomy" id="2840941"/>
    <lineage>
        <taxon>Bacteria</taxon>
        <taxon>Bacillati</taxon>
        <taxon>Bacillota</taxon>
        <taxon>Clostridia</taxon>
        <taxon>Lachnospirales</taxon>
        <taxon>Lachnospiraceae</taxon>
        <taxon>Lachnospiraceae incertae sedis</taxon>
        <taxon>Candidatus Scybalocola (ex Gilroy et al. 2021)</taxon>
    </lineage>
</organism>
<gene>
    <name evidence="2" type="ORF">IAB46_03415</name>
</gene>
<dbReference type="PANTHER" id="PTHR37299">
    <property type="entry name" value="TRANSCRIPTIONAL REGULATOR-RELATED"/>
    <property type="match status" value="1"/>
</dbReference>
<sequence length="236" mass="27105">MISNVAYDTQAHELALLLEIFHDEAARLTQEQWQMDFFSEEDAFAAFIKDDPLVDMACMEAAGDEGVALIERFREKYADAFLMVIADASVSPVKYIKPSIMPGSLLLRPAGAVQIRAVVGEFIRAYLQKTGRGLEENVFVVESREGRVRVPYGQISYFEAREKKIFVRAGRREFGFYDTMDHLCEVLPEEFIRCHRSFIINRKKIEKVVLSQSTVFMEEGLIVPISRSYRTRMRQA</sequence>
<evidence type="ECO:0000313" key="3">
    <source>
        <dbReference type="Proteomes" id="UP000823927"/>
    </source>
</evidence>
<evidence type="ECO:0000259" key="1">
    <source>
        <dbReference type="PROSITE" id="PS50930"/>
    </source>
</evidence>
<dbReference type="Gene3D" id="2.40.50.1020">
    <property type="entry name" value="LytTr DNA-binding domain"/>
    <property type="match status" value="1"/>
</dbReference>
<feature type="domain" description="HTH LytTR-type" evidence="1">
    <location>
        <begin position="139"/>
        <end position="236"/>
    </location>
</feature>
<accession>A0A9D1JQC7</accession>
<dbReference type="GO" id="GO:0003677">
    <property type="term" value="F:DNA binding"/>
    <property type="evidence" value="ECO:0007669"/>
    <property type="project" value="UniProtKB-KW"/>
</dbReference>
<dbReference type="GO" id="GO:0000156">
    <property type="term" value="F:phosphorelay response regulator activity"/>
    <property type="evidence" value="ECO:0007669"/>
    <property type="project" value="InterPro"/>
</dbReference>
<proteinExistence type="predicted"/>
<dbReference type="AlphaFoldDB" id="A0A9D1JQC7"/>
<keyword evidence="2" id="KW-0238">DNA-binding</keyword>
<dbReference type="InterPro" id="IPR046947">
    <property type="entry name" value="LytR-like"/>
</dbReference>
<dbReference type="Pfam" id="PF04397">
    <property type="entry name" value="LytTR"/>
    <property type="match status" value="1"/>
</dbReference>
<dbReference type="SMART" id="SM00850">
    <property type="entry name" value="LytTR"/>
    <property type="match status" value="1"/>
</dbReference>
<dbReference type="PROSITE" id="PS50930">
    <property type="entry name" value="HTH_LYTTR"/>
    <property type="match status" value="1"/>
</dbReference>
<dbReference type="EMBL" id="DVIT01000013">
    <property type="protein sequence ID" value="HIS46604.1"/>
    <property type="molecule type" value="Genomic_DNA"/>
</dbReference>
<evidence type="ECO:0000313" key="2">
    <source>
        <dbReference type="EMBL" id="HIS46604.1"/>
    </source>
</evidence>
<reference evidence="2" key="2">
    <citation type="journal article" date="2021" name="PeerJ">
        <title>Extensive microbial diversity within the chicken gut microbiome revealed by metagenomics and culture.</title>
        <authorList>
            <person name="Gilroy R."/>
            <person name="Ravi A."/>
            <person name="Getino M."/>
            <person name="Pursley I."/>
            <person name="Horton D.L."/>
            <person name="Alikhan N.F."/>
            <person name="Baker D."/>
            <person name="Gharbi K."/>
            <person name="Hall N."/>
            <person name="Watson M."/>
            <person name="Adriaenssens E.M."/>
            <person name="Foster-Nyarko E."/>
            <person name="Jarju S."/>
            <person name="Secka A."/>
            <person name="Antonio M."/>
            <person name="Oren A."/>
            <person name="Chaudhuri R.R."/>
            <person name="La Ragione R."/>
            <person name="Hildebrand F."/>
            <person name="Pallen M.J."/>
        </authorList>
    </citation>
    <scope>NUCLEOTIDE SEQUENCE</scope>
    <source>
        <strain evidence="2">CHK178-757</strain>
    </source>
</reference>
<dbReference type="PANTHER" id="PTHR37299:SF4">
    <property type="entry name" value="TRANSCRIPTIONAL REGULATOR"/>
    <property type="match status" value="1"/>
</dbReference>
<protein>
    <submittedName>
        <fullName evidence="2">LytTR family transcriptional regulator DNA-binding domain-containing protein</fullName>
    </submittedName>
</protein>
<name>A0A9D1JQC7_9FIRM</name>